<sequence>MSKFILIFITILIKSCSAADTVNITCEYKIIPAGLVYIEGQQYECNLQNDFPYIDGEIEAVIGDHIVEKFDTDVTILTINDKKIFEIPNLSTDFTGLKYINILKSSLKTLKRENIANFKEILEHLVIRSSNIEIIKENVFEDMIKLITIDLRNNKIFYIEFNQFSSLTLLKNFLLEGNECFDAQTQVDIKNILISDTFAMADFIAKIETSTCGILDTEKLINVFQASRDNNDLDAHQAEENFNTLFDTLGLRNDEIEKLENQLIESGDNITALTDKYQNATAKNDALKLQIKELEEKSSELEAQAEKCIKINGTCRFVADETYGYSCVAHNININASGDVINWSGEHVKSSGNANVTALIIRDLAIHFMPIKIGDSFSNLKILMIRNCGLKKLSKDDFIILEGLKEIQINGNEITSIDSGVFDGLTSLEVLDLSENKIKILPSKIFALLKTLTSLNLSNNFFTALRSDYLPTTNVINSFIGWNNKLAIVESAFVWRLRSATLIDFSGNDCNLKFDKEAGDQYIAFYNSILKKC</sequence>
<keyword evidence="6" id="KW-1185">Reference proteome</keyword>
<dbReference type="InterPro" id="IPR001611">
    <property type="entry name" value="Leu-rich_rpt"/>
</dbReference>
<dbReference type="PANTHER" id="PTHR45712:SF22">
    <property type="entry name" value="INSULIN-LIKE GROWTH FACTOR-BINDING PROTEIN COMPLEX ACID LABILE SUBUNIT"/>
    <property type="match status" value="1"/>
</dbReference>
<dbReference type="Gene3D" id="3.80.10.10">
    <property type="entry name" value="Ribonuclease Inhibitor"/>
    <property type="match status" value="2"/>
</dbReference>
<protein>
    <submittedName>
        <fullName evidence="5">Uncharacterized protein</fullName>
    </submittedName>
</protein>
<dbReference type="InterPro" id="IPR032675">
    <property type="entry name" value="LRR_dom_sf"/>
</dbReference>
<evidence type="ECO:0000313" key="5">
    <source>
        <dbReference type="EMBL" id="CAG9811957.1"/>
    </source>
</evidence>
<dbReference type="PANTHER" id="PTHR45712">
    <property type="entry name" value="AGAP008170-PA"/>
    <property type="match status" value="1"/>
</dbReference>
<evidence type="ECO:0000313" key="6">
    <source>
        <dbReference type="Proteomes" id="UP001153620"/>
    </source>
</evidence>
<keyword evidence="1" id="KW-0433">Leucine-rich repeat</keyword>
<organism evidence="5 6">
    <name type="scientific">Chironomus riparius</name>
    <dbReference type="NCBI Taxonomy" id="315576"/>
    <lineage>
        <taxon>Eukaryota</taxon>
        <taxon>Metazoa</taxon>
        <taxon>Ecdysozoa</taxon>
        <taxon>Arthropoda</taxon>
        <taxon>Hexapoda</taxon>
        <taxon>Insecta</taxon>
        <taxon>Pterygota</taxon>
        <taxon>Neoptera</taxon>
        <taxon>Endopterygota</taxon>
        <taxon>Diptera</taxon>
        <taxon>Nematocera</taxon>
        <taxon>Chironomoidea</taxon>
        <taxon>Chironomidae</taxon>
        <taxon>Chironominae</taxon>
        <taxon>Chironomus</taxon>
    </lineage>
</organism>
<dbReference type="Pfam" id="PF13855">
    <property type="entry name" value="LRR_8"/>
    <property type="match status" value="2"/>
</dbReference>
<dbReference type="InterPro" id="IPR003591">
    <property type="entry name" value="Leu-rich_rpt_typical-subtyp"/>
</dbReference>
<evidence type="ECO:0000256" key="2">
    <source>
        <dbReference type="ARBA" id="ARBA00022737"/>
    </source>
</evidence>
<keyword evidence="4" id="KW-0732">Signal</keyword>
<keyword evidence="3" id="KW-0175">Coiled coil</keyword>
<feature type="chain" id="PRO_5040157509" evidence="4">
    <location>
        <begin position="19"/>
        <end position="533"/>
    </location>
</feature>
<gene>
    <name evidence="5" type="ORF">CHIRRI_LOCUS14764</name>
</gene>
<evidence type="ECO:0000256" key="1">
    <source>
        <dbReference type="ARBA" id="ARBA00022614"/>
    </source>
</evidence>
<proteinExistence type="predicted"/>
<dbReference type="PROSITE" id="PS51450">
    <property type="entry name" value="LRR"/>
    <property type="match status" value="1"/>
</dbReference>
<evidence type="ECO:0000256" key="3">
    <source>
        <dbReference type="SAM" id="Coils"/>
    </source>
</evidence>
<reference evidence="5" key="2">
    <citation type="submission" date="2022-10" db="EMBL/GenBank/DDBJ databases">
        <authorList>
            <consortium name="ENA_rothamsted_submissions"/>
            <consortium name="culmorum"/>
            <person name="King R."/>
        </authorList>
    </citation>
    <scope>NUCLEOTIDE SEQUENCE</scope>
</reference>
<dbReference type="InterPro" id="IPR050333">
    <property type="entry name" value="SLRP"/>
</dbReference>
<dbReference type="GO" id="GO:0005615">
    <property type="term" value="C:extracellular space"/>
    <property type="evidence" value="ECO:0007669"/>
    <property type="project" value="TreeGrafter"/>
</dbReference>
<name>A0A9N9S9N0_9DIPT</name>
<accession>A0A9N9S9N0</accession>
<dbReference type="OrthoDB" id="7727322at2759"/>
<reference evidence="5" key="1">
    <citation type="submission" date="2022-01" db="EMBL/GenBank/DDBJ databases">
        <authorList>
            <person name="King R."/>
        </authorList>
    </citation>
    <scope>NUCLEOTIDE SEQUENCE</scope>
</reference>
<dbReference type="AlphaFoldDB" id="A0A9N9S9N0"/>
<feature type="signal peptide" evidence="4">
    <location>
        <begin position="1"/>
        <end position="18"/>
    </location>
</feature>
<dbReference type="SUPFAM" id="SSF52058">
    <property type="entry name" value="L domain-like"/>
    <property type="match status" value="1"/>
</dbReference>
<keyword evidence="2" id="KW-0677">Repeat</keyword>
<dbReference type="EMBL" id="OU895880">
    <property type="protein sequence ID" value="CAG9811957.1"/>
    <property type="molecule type" value="Genomic_DNA"/>
</dbReference>
<dbReference type="SMART" id="SM00369">
    <property type="entry name" value="LRR_TYP"/>
    <property type="match status" value="4"/>
</dbReference>
<dbReference type="Proteomes" id="UP001153620">
    <property type="component" value="Chromosome 4"/>
</dbReference>
<evidence type="ECO:0000256" key="4">
    <source>
        <dbReference type="SAM" id="SignalP"/>
    </source>
</evidence>
<feature type="coiled-coil region" evidence="3">
    <location>
        <begin position="256"/>
        <end position="311"/>
    </location>
</feature>